<dbReference type="GeneID" id="71514768"/>
<accession>A0AAC9IZA2</accession>
<protein>
    <submittedName>
        <fullName evidence="1">Uncharacterized protein</fullName>
    </submittedName>
</protein>
<dbReference type="EMBL" id="CP017962">
    <property type="protein sequence ID" value="APC48526.1"/>
    <property type="molecule type" value="Genomic_DNA"/>
</dbReference>
<evidence type="ECO:0000313" key="2">
    <source>
        <dbReference type="Proteomes" id="UP000182945"/>
    </source>
</evidence>
<dbReference type="KEGG" id="vhl:BME96_10220"/>
<proteinExistence type="predicted"/>
<dbReference type="Proteomes" id="UP000182945">
    <property type="component" value="Chromosome"/>
</dbReference>
<sequence>MAFGVKKNELLAWKREVSNGKIAILTHYWMDKRFPGCFTVTKVGCRDVEKLILWGREYCLLPEWIHMDKNYPHYDLFGEKQKEVLTKEGQREQLNRFHL</sequence>
<name>A0AAC9IZA2_VIRHA</name>
<organism evidence="1 2">
    <name type="scientific">Virgibacillus halodenitrificans</name>
    <name type="common">Bacillus halodenitrificans</name>
    <dbReference type="NCBI Taxonomy" id="1482"/>
    <lineage>
        <taxon>Bacteria</taxon>
        <taxon>Bacillati</taxon>
        <taxon>Bacillota</taxon>
        <taxon>Bacilli</taxon>
        <taxon>Bacillales</taxon>
        <taxon>Bacillaceae</taxon>
        <taxon>Virgibacillus</taxon>
    </lineage>
</organism>
<gene>
    <name evidence="1" type="ORF">BME96_10220</name>
</gene>
<evidence type="ECO:0000313" key="1">
    <source>
        <dbReference type="EMBL" id="APC48526.1"/>
    </source>
</evidence>
<dbReference type="RefSeq" id="WP_071649031.1">
    <property type="nucleotide sequence ID" value="NZ_CP017962.1"/>
</dbReference>
<reference evidence="1 2" key="1">
    <citation type="submission" date="2016-11" db="EMBL/GenBank/DDBJ databases">
        <title>Complete genome sequencing of Virgibacillus halodenitrificans PDB-F2.</title>
        <authorList>
            <person name="Sun Z."/>
            <person name="Zhou Y."/>
            <person name="Li H."/>
        </authorList>
    </citation>
    <scope>NUCLEOTIDE SEQUENCE [LARGE SCALE GENOMIC DNA]</scope>
    <source>
        <strain evidence="1 2">PDB-F2</strain>
    </source>
</reference>
<dbReference type="AlphaFoldDB" id="A0AAC9IZA2"/>